<keyword evidence="2" id="KW-0808">Transferase</keyword>
<dbReference type="InterPro" id="IPR036527">
    <property type="entry name" value="SCP2_sterol-bd_dom_sf"/>
</dbReference>
<dbReference type="Pfam" id="PF17668">
    <property type="entry name" value="Acetyltransf_17"/>
    <property type="match status" value="1"/>
</dbReference>
<evidence type="ECO:0000313" key="3">
    <source>
        <dbReference type="Proteomes" id="UP000569914"/>
    </source>
</evidence>
<dbReference type="RefSeq" id="WP_179749645.1">
    <property type="nucleotide sequence ID" value="NZ_JACCBU010000001.1"/>
</dbReference>
<evidence type="ECO:0000313" key="2">
    <source>
        <dbReference type="EMBL" id="NYE70298.1"/>
    </source>
</evidence>
<dbReference type="SUPFAM" id="SSF55718">
    <property type="entry name" value="SCP-like"/>
    <property type="match status" value="1"/>
</dbReference>
<evidence type="ECO:0000259" key="1">
    <source>
        <dbReference type="PROSITE" id="PS51186"/>
    </source>
</evidence>
<dbReference type="InterPro" id="IPR016181">
    <property type="entry name" value="Acyl_CoA_acyltransferase"/>
</dbReference>
<dbReference type="Pfam" id="PF13527">
    <property type="entry name" value="Acetyltransf_9"/>
    <property type="match status" value="1"/>
</dbReference>
<dbReference type="Proteomes" id="UP000569914">
    <property type="component" value="Unassembled WGS sequence"/>
</dbReference>
<dbReference type="Pfam" id="PF13530">
    <property type="entry name" value="SCP2_2"/>
    <property type="match status" value="1"/>
</dbReference>
<name>A0A7Y9I556_9ACTN</name>
<comment type="caution">
    <text evidence="2">The sequence shown here is derived from an EMBL/GenBank/DDBJ whole genome shotgun (WGS) entry which is preliminary data.</text>
</comment>
<keyword evidence="3" id="KW-1185">Reference proteome</keyword>
<dbReference type="GO" id="GO:0034069">
    <property type="term" value="F:aminoglycoside N-acetyltransferase activity"/>
    <property type="evidence" value="ECO:0007669"/>
    <property type="project" value="TreeGrafter"/>
</dbReference>
<dbReference type="AlphaFoldDB" id="A0A7Y9I556"/>
<dbReference type="InterPro" id="IPR000182">
    <property type="entry name" value="GNAT_dom"/>
</dbReference>
<feature type="domain" description="N-acetyltransferase" evidence="1">
    <location>
        <begin position="3"/>
        <end position="152"/>
    </location>
</feature>
<dbReference type="GO" id="GO:0030649">
    <property type="term" value="P:aminoglycoside antibiotic catabolic process"/>
    <property type="evidence" value="ECO:0007669"/>
    <property type="project" value="TreeGrafter"/>
</dbReference>
<dbReference type="InterPro" id="IPR051554">
    <property type="entry name" value="Acetyltransferase_Eis"/>
</dbReference>
<dbReference type="SUPFAM" id="SSF55729">
    <property type="entry name" value="Acyl-CoA N-acyltransferases (Nat)"/>
    <property type="match status" value="1"/>
</dbReference>
<dbReference type="PANTHER" id="PTHR37817:SF1">
    <property type="entry name" value="N-ACETYLTRANSFERASE EIS"/>
    <property type="match status" value="1"/>
</dbReference>
<dbReference type="PANTHER" id="PTHR37817">
    <property type="entry name" value="N-ACETYLTRANSFERASE EIS"/>
    <property type="match status" value="1"/>
</dbReference>
<dbReference type="InterPro" id="IPR025559">
    <property type="entry name" value="Eis_dom"/>
</dbReference>
<protein>
    <submittedName>
        <fullName evidence="2">Putative acetyltransferase</fullName>
    </submittedName>
</protein>
<proteinExistence type="predicted"/>
<reference evidence="2 3" key="1">
    <citation type="submission" date="2020-07" db="EMBL/GenBank/DDBJ databases">
        <title>Sequencing the genomes of 1000 actinobacteria strains.</title>
        <authorList>
            <person name="Klenk H.-P."/>
        </authorList>
    </citation>
    <scope>NUCLEOTIDE SEQUENCE [LARGE SCALE GENOMIC DNA]</scope>
    <source>
        <strain evidence="2 3">DSM 22083</strain>
    </source>
</reference>
<accession>A0A7Y9I556</accession>
<dbReference type="EMBL" id="JACCBU010000001">
    <property type="protein sequence ID" value="NYE70298.1"/>
    <property type="molecule type" value="Genomic_DNA"/>
</dbReference>
<sequence>MPVTVRPLTSADAEASRRLGWEAFGAPSTPPAEPASIAGDGKAWYGAFVTDAEGNERLGARMLDRFFESWFGGRRVATAGIAGVTTAAEDRGQGLLSPLFAELLAGARKRGAVISTLFPTAPKIYRRFGYEVVGDLVDVEVPAAALAGVEAPASGTVRRATAADLPAIFECYTAWASAQQGPLTRDGAAFAGQVDQLLSEFTGVTVAEDDHGRIVGYALWDRGQGYGPGSMITVDELIAITPDAYRGLLRTLGSFSSVTPMIKLSSSGFDAVRAILPALDWQVVKRSPYMINVIDVAGALSRRGYHFGYEAVLDFAVDDHFVASNNGAYRLRIAGGRGRCERTRPDPDERVFTARGLAALFTGALPLAELRATGLVRGGDPAADSAWDGAFSGPALQIRDYF</sequence>
<dbReference type="Gene3D" id="3.30.1050.10">
    <property type="entry name" value="SCP2 sterol-binding domain"/>
    <property type="match status" value="1"/>
</dbReference>
<dbReference type="InterPro" id="IPR041380">
    <property type="entry name" value="Acetyltransf_17"/>
</dbReference>
<organism evidence="2 3">
    <name type="scientific">Microlunatus parietis</name>
    <dbReference type="NCBI Taxonomy" id="682979"/>
    <lineage>
        <taxon>Bacteria</taxon>
        <taxon>Bacillati</taxon>
        <taxon>Actinomycetota</taxon>
        <taxon>Actinomycetes</taxon>
        <taxon>Propionibacteriales</taxon>
        <taxon>Propionibacteriaceae</taxon>
        <taxon>Microlunatus</taxon>
    </lineage>
</organism>
<gene>
    <name evidence="2" type="ORF">BKA15_001627</name>
</gene>
<dbReference type="Gene3D" id="3.40.630.30">
    <property type="match status" value="2"/>
</dbReference>
<dbReference type="PROSITE" id="PS51186">
    <property type="entry name" value="GNAT"/>
    <property type="match status" value="1"/>
</dbReference>